<evidence type="ECO:0000313" key="2">
    <source>
        <dbReference type="Proteomes" id="UP001056778"/>
    </source>
</evidence>
<dbReference type="EMBL" id="CM043019">
    <property type="protein sequence ID" value="KAI4460733.1"/>
    <property type="molecule type" value="Genomic_DNA"/>
</dbReference>
<protein>
    <submittedName>
        <fullName evidence="1">Helix-turn-helix psq domain</fullName>
    </submittedName>
</protein>
<keyword evidence="2" id="KW-1185">Reference proteome</keyword>
<dbReference type="Proteomes" id="UP001056778">
    <property type="component" value="Chromosome 5"/>
</dbReference>
<sequence>MPNNYVRQAVAVRGAWTEEDLKKAMDEVRNGTMTVYRASGIYHIPRKALERRLKVNNDTKGPMGPSSTFGVDNEKRLCKHIQEMQSKGFPLTIDDLRVIAFKFAEQLQIKHRFNGTDEKAGYDWVQLFLKRDPDISLRKSKGVSYARSEDMNKVVFKAGFRTGYASTWAFTVCARCTGLTGLNC</sequence>
<proteinExistence type="predicted"/>
<comment type="caution">
    <text evidence="1">The sequence shown here is derived from an EMBL/GenBank/DDBJ whole genome shotgun (WGS) entry which is preliminary data.</text>
</comment>
<gene>
    <name evidence="1" type="ORF">MML48_5g00008531</name>
</gene>
<evidence type="ECO:0000313" key="1">
    <source>
        <dbReference type="EMBL" id="KAI4460733.1"/>
    </source>
</evidence>
<reference evidence="1" key="1">
    <citation type="submission" date="2022-04" db="EMBL/GenBank/DDBJ databases">
        <title>Chromosome-scale genome assembly of Holotrichia oblita Faldermann.</title>
        <authorList>
            <person name="Rongchong L."/>
        </authorList>
    </citation>
    <scope>NUCLEOTIDE SEQUENCE</scope>
    <source>
        <strain evidence="1">81SQS9</strain>
    </source>
</reference>
<name>A0ACB9T1U3_HOLOL</name>
<accession>A0ACB9T1U3</accession>
<organism evidence="1 2">
    <name type="scientific">Holotrichia oblita</name>
    <name type="common">Chafer beetle</name>
    <dbReference type="NCBI Taxonomy" id="644536"/>
    <lineage>
        <taxon>Eukaryota</taxon>
        <taxon>Metazoa</taxon>
        <taxon>Ecdysozoa</taxon>
        <taxon>Arthropoda</taxon>
        <taxon>Hexapoda</taxon>
        <taxon>Insecta</taxon>
        <taxon>Pterygota</taxon>
        <taxon>Neoptera</taxon>
        <taxon>Endopterygota</taxon>
        <taxon>Coleoptera</taxon>
        <taxon>Polyphaga</taxon>
        <taxon>Scarabaeiformia</taxon>
        <taxon>Scarabaeidae</taxon>
        <taxon>Melolonthinae</taxon>
        <taxon>Holotrichia</taxon>
    </lineage>
</organism>